<dbReference type="AlphaFoldDB" id="A0A135LGD7"/>
<dbReference type="Pfam" id="PF00107">
    <property type="entry name" value="ADH_zinc_N"/>
    <property type="match status" value="1"/>
</dbReference>
<dbReference type="GO" id="GO:0016491">
    <property type="term" value="F:oxidoreductase activity"/>
    <property type="evidence" value="ECO:0007669"/>
    <property type="project" value="InterPro"/>
</dbReference>
<evidence type="ECO:0000313" key="3">
    <source>
        <dbReference type="Proteomes" id="UP000070168"/>
    </source>
</evidence>
<dbReference type="Gene3D" id="3.90.180.10">
    <property type="entry name" value="Medium-chain alcohol dehydrogenases, catalytic domain"/>
    <property type="match status" value="1"/>
</dbReference>
<dbReference type="Pfam" id="PF08240">
    <property type="entry name" value="ADH_N"/>
    <property type="match status" value="1"/>
</dbReference>
<dbReference type="CDD" id="cd08276">
    <property type="entry name" value="MDR7"/>
    <property type="match status" value="1"/>
</dbReference>
<dbReference type="InterPro" id="IPR011032">
    <property type="entry name" value="GroES-like_sf"/>
</dbReference>
<comment type="caution">
    <text evidence="2">The sequence shown here is derived from an EMBL/GenBank/DDBJ whole genome shotgun (WGS) entry which is preliminary data.</text>
</comment>
<dbReference type="PANTHER" id="PTHR45033">
    <property type="match status" value="1"/>
</dbReference>
<dbReference type="OMA" id="YERPELY"/>
<dbReference type="SUPFAM" id="SSF51735">
    <property type="entry name" value="NAD(P)-binding Rossmann-fold domains"/>
    <property type="match status" value="1"/>
</dbReference>
<dbReference type="OrthoDB" id="449487at2759"/>
<dbReference type="InterPro" id="IPR020843">
    <property type="entry name" value="ER"/>
</dbReference>
<dbReference type="PANTHER" id="PTHR45033:SF3">
    <property type="entry name" value="DEHYDROGENASE, PUTATIVE (AFU_ORTHOLOGUE AFUA_2G13270)-RELATED"/>
    <property type="match status" value="1"/>
</dbReference>
<dbReference type="InterPro" id="IPR013149">
    <property type="entry name" value="ADH-like_C"/>
</dbReference>
<dbReference type="FunFam" id="3.40.50.720:FF:000481">
    <property type="entry name" value="Alcohol dehydrogenase, variant"/>
    <property type="match status" value="1"/>
</dbReference>
<name>A0A135LGD7_PENPA</name>
<dbReference type="InterPro" id="IPR052711">
    <property type="entry name" value="Zinc_ADH-like"/>
</dbReference>
<accession>A0A135LGD7</accession>
<dbReference type="STRING" id="5078.A0A135LGD7"/>
<dbReference type="SUPFAM" id="SSF50129">
    <property type="entry name" value="GroES-like"/>
    <property type="match status" value="1"/>
</dbReference>
<dbReference type="InterPro" id="IPR013154">
    <property type="entry name" value="ADH-like_N"/>
</dbReference>
<sequence length="545" mass="60061">MSKAIYISPIDGKPGKPGQVYYPLSLRTIPKPSPQGGELLVKLTAAALNHRDLFLRQHLYPGVTFDVPLLADGVGTVVGAGPNVPSPEKWQGKRVILNPGAGWKDSPDGPEDPAGYRIMGGTKVLDKGTLQEYITIEYSEVEEAPEHLSDAEAAALPLTGLTGWRALISKAGERNSGEGAAILVTGIGGGVALMVLRFAVARGAHVFVTSSSQEKIQKAIELGAAGGVRYKEDGWEKKLLGMLPAGKKNFDAIIDGAGGDSVEKSVKLLKAGGVLSVYGMTVSPKMPFTMTAVLKNIDVRGSTMGSRKEFREMIEFVNAKKIRPVVSRVLQTELDDLSAIDGLFEDMKQGTQFGKLVIEFGKSSGIMMPSFDATHYALQTLNKHIERRLAKLQANTVRLKRELWLLQRHVKEFRHPLFENWEADMLTRLIEVAHAHQHKKLPGGVVIGESSFAERENINHAYSIAAKAIRMSTLRKLGLSENYHQALQRYSEVAPYRSINPFQTEFAFAKWLVEVRYERPELYGFWSKLFPVCYDRSVQESASIF</sequence>
<proteinExistence type="predicted"/>
<dbReference type="InterPro" id="IPR036291">
    <property type="entry name" value="NAD(P)-bd_dom_sf"/>
</dbReference>
<organism evidence="2 3">
    <name type="scientific">Penicillium patulum</name>
    <name type="common">Penicillium griseofulvum</name>
    <dbReference type="NCBI Taxonomy" id="5078"/>
    <lineage>
        <taxon>Eukaryota</taxon>
        <taxon>Fungi</taxon>
        <taxon>Dikarya</taxon>
        <taxon>Ascomycota</taxon>
        <taxon>Pezizomycotina</taxon>
        <taxon>Eurotiomycetes</taxon>
        <taxon>Eurotiomycetidae</taxon>
        <taxon>Eurotiales</taxon>
        <taxon>Aspergillaceae</taxon>
        <taxon>Penicillium</taxon>
    </lineage>
</organism>
<keyword evidence="3" id="KW-1185">Reference proteome</keyword>
<feature type="domain" description="Enoyl reductase (ER)" evidence="1">
    <location>
        <begin position="15"/>
        <end position="358"/>
    </location>
</feature>
<evidence type="ECO:0000313" key="2">
    <source>
        <dbReference type="EMBL" id="KXG48003.1"/>
    </source>
</evidence>
<evidence type="ECO:0000259" key="1">
    <source>
        <dbReference type="SMART" id="SM00829"/>
    </source>
</evidence>
<dbReference type="SMART" id="SM00829">
    <property type="entry name" value="PKS_ER"/>
    <property type="match status" value="1"/>
</dbReference>
<dbReference type="Gene3D" id="3.40.50.720">
    <property type="entry name" value="NAD(P)-binding Rossmann-like Domain"/>
    <property type="match status" value="1"/>
</dbReference>
<dbReference type="RefSeq" id="XP_040646539.1">
    <property type="nucleotide sequence ID" value="XM_040789586.1"/>
</dbReference>
<protein>
    <submittedName>
        <fullName evidence="2">Polyketide synthase, enoylreductase</fullName>
    </submittedName>
</protein>
<dbReference type="Proteomes" id="UP000070168">
    <property type="component" value="Unassembled WGS sequence"/>
</dbReference>
<dbReference type="GeneID" id="63704886"/>
<gene>
    <name evidence="2" type="ORF">PGRI_018730</name>
</gene>
<reference evidence="2 3" key="1">
    <citation type="journal article" date="2016" name="BMC Genomics">
        <title>Genome sequencing and secondary metabolism of the postharvest pathogen Penicillium griseofulvum.</title>
        <authorList>
            <person name="Banani H."/>
            <person name="Marcet-Houben M."/>
            <person name="Ballester A.R."/>
            <person name="Abbruscato P."/>
            <person name="Gonzalez-Candelas L."/>
            <person name="Gabaldon T."/>
            <person name="Spadaro D."/>
        </authorList>
    </citation>
    <scope>NUCLEOTIDE SEQUENCE [LARGE SCALE GENOMIC DNA]</scope>
    <source>
        <strain evidence="2 3">PG3</strain>
    </source>
</reference>
<dbReference type="EMBL" id="LHQR01000065">
    <property type="protein sequence ID" value="KXG48003.1"/>
    <property type="molecule type" value="Genomic_DNA"/>
</dbReference>